<accession>A0A8S3Y651</accession>
<organism evidence="4 5">
    <name type="scientific">Parnassius apollo</name>
    <name type="common">Apollo butterfly</name>
    <name type="synonym">Papilio apollo</name>
    <dbReference type="NCBI Taxonomy" id="110799"/>
    <lineage>
        <taxon>Eukaryota</taxon>
        <taxon>Metazoa</taxon>
        <taxon>Ecdysozoa</taxon>
        <taxon>Arthropoda</taxon>
        <taxon>Hexapoda</taxon>
        <taxon>Insecta</taxon>
        <taxon>Pterygota</taxon>
        <taxon>Neoptera</taxon>
        <taxon>Endopterygota</taxon>
        <taxon>Lepidoptera</taxon>
        <taxon>Glossata</taxon>
        <taxon>Ditrysia</taxon>
        <taxon>Papilionoidea</taxon>
        <taxon>Papilionidae</taxon>
        <taxon>Parnassiinae</taxon>
        <taxon>Parnassini</taxon>
        <taxon>Parnassius</taxon>
        <taxon>Parnassius</taxon>
    </lineage>
</organism>
<feature type="compositionally biased region" description="Basic and acidic residues" evidence="1">
    <location>
        <begin position="1586"/>
        <end position="1639"/>
    </location>
</feature>
<feature type="region of interest" description="Disordered" evidence="1">
    <location>
        <begin position="1149"/>
        <end position="1170"/>
    </location>
</feature>
<feature type="region of interest" description="Disordered" evidence="1">
    <location>
        <begin position="1263"/>
        <end position="1538"/>
    </location>
</feature>
<dbReference type="PANTHER" id="PTHR19303:SF74">
    <property type="entry name" value="POGO TRANSPOSABLE ELEMENT WITH KRAB DOMAIN"/>
    <property type="match status" value="1"/>
</dbReference>
<dbReference type="Pfam" id="PF05225">
    <property type="entry name" value="HTH_psq"/>
    <property type="match status" value="1"/>
</dbReference>
<dbReference type="GO" id="GO:0005634">
    <property type="term" value="C:nucleus"/>
    <property type="evidence" value="ECO:0007669"/>
    <property type="project" value="TreeGrafter"/>
</dbReference>
<feature type="region of interest" description="Disordered" evidence="1">
    <location>
        <begin position="1559"/>
        <end position="1703"/>
    </location>
</feature>
<evidence type="ECO:0000259" key="3">
    <source>
        <dbReference type="Pfam" id="PF05225"/>
    </source>
</evidence>
<feature type="compositionally biased region" description="Basic residues" evidence="1">
    <location>
        <begin position="1332"/>
        <end position="1355"/>
    </location>
</feature>
<dbReference type="InterPro" id="IPR007889">
    <property type="entry name" value="HTH_Psq"/>
</dbReference>
<feature type="region of interest" description="Disordered" evidence="1">
    <location>
        <begin position="167"/>
        <end position="211"/>
    </location>
</feature>
<protein>
    <submittedName>
        <fullName evidence="4">(apollo) hypothetical protein</fullName>
    </submittedName>
</protein>
<reference evidence="4" key="1">
    <citation type="submission" date="2021-04" db="EMBL/GenBank/DDBJ databases">
        <authorList>
            <person name="Tunstrom K."/>
        </authorList>
    </citation>
    <scope>NUCLEOTIDE SEQUENCE</scope>
</reference>
<feature type="region of interest" description="Disordered" evidence="1">
    <location>
        <begin position="558"/>
        <end position="580"/>
    </location>
</feature>
<gene>
    <name evidence="4" type="ORF">PAPOLLO_LOCUS24305</name>
</gene>
<dbReference type="EMBL" id="CAJQZP010001468">
    <property type="protein sequence ID" value="CAG5048830.1"/>
    <property type="molecule type" value="Genomic_DNA"/>
</dbReference>
<feature type="compositionally biased region" description="Low complexity" evidence="1">
    <location>
        <begin position="1356"/>
        <end position="1365"/>
    </location>
</feature>
<feature type="domain" description="DDE-1" evidence="2">
    <location>
        <begin position="2215"/>
        <end position="2371"/>
    </location>
</feature>
<feature type="compositionally biased region" description="Basic and acidic residues" evidence="1">
    <location>
        <begin position="1401"/>
        <end position="1455"/>
    </location>
</feature>
<name>A0A8S3Y651_PARAO</name>
<feature type="compositionally biased region" description="Basic residues" evidence="1">
    <location>
        <begin position="179"/>
        <end position="211"/>
    </location>
</feature>
<evidence type="ECO:0000313" key="5">
    <source>
        <dbReference type="Proteomes" id="UP000691718"/>
    </source>
</evidence>
<feature type="compositionally biased region" description="Basic and acidic residues" evidence="1">
    <location>
        <begin position="1528"/>
        <end position="1538"/>
    </location>
</feature>
<feature type="compositionally biased region" description="Basic residues" evidence="1">
    <location>
        <begin position="561"/>
        <end position="578"/>
    </location>
</feature>
<evidence type="ECO:0000313" key="4">
    <source>
        <dbReference type="EMBL" id="CAG5048830.1"/>
    </source>
</evidence>
<feature type="compositionally biased region" description="Basic and acidic residues" evidence="1">
    <location>
        <begin position="1687"/>
        <end position="1702"/>
    </location>
</feature>
<feature type="domain" description="HTH psq-type" evidence="3">
    <location>
        <begin position="2025"/>
        <end position="2061"/>
    </location>
</feature>
<dbReference type="InterPro" id="IPR004875">
    <property type="entry name" value="DDE_SF_endonuclease_dom"/>
</dbReference>
<keyword evidence="5" id="KW-1185">Reference proteome</keyword>
<dbReference type="GO" id="GO:0003677">
    <property type="term" value="F:DNA binding"/>
    <property type="evidence" value="ECO:0007669"/>
    <property type="project" value="InterPro"/>
</dbReference>
<evidence type="ECO:0000256" key="1">
    <source>
        <dbReference type="SAM" id="MobiDB-lite"/>
    </source>
</evidence>
<feature type="compositionally biased region" description="Basic and acidic residues" evidence="1">
    <location>
        <begin position="1196"/>
        <end position="1209"/>
    </location>
</feature>
<dbReference type="PANTHER" id="PTHR19303">
    <property type="entry name" value="TRANSPOSON"/>
    <property type="match status" value="1"/>
</dbReference>
<sequence length="2747" mass="309461">MDELAARYRTLHTCTATSRSARCSPAPWTSWPPGTARCTDALRHIAQPAALLHHGRAGRQVPHAPHMHCDITLSQLLTCAMDELAARYRTLHTCTATSRSASCSLHHGRIGCQVPHAPHMHCDITLSQLLTCTMDELAARYRTLHTCTATSRSASCSPAPWTSWRPGTARSTHASTSHAHLHHGQIGRQHTRSTHALRHHAQPAAHLHHGRVGRQVPHAPHMHCDITLSQLLTCTMDALAARYRTLHTCIAHLRHGQIGRQLPHAPHMHCDITLSQLLTCTMDALAAWYRTLHSCTATSRSASCSPAPWTNWPPGTTRSTHALRHHAQLAAHLHHGQVGRQVPHAPHMHCDITLSQLLTCTMDALAARYRTLHTCTATSRSPAAHLHHGRVGRQVPHAPHMHCDITLSQLLTCTMDELAARYRTLHTCTATSRSASCSPAPWTALAARYRTLHTCTATSRSASCSPAPWTSWPPGTARSTHALRHHAQPAAHLHHGRVGRQVPYAPNMHCDITLSQLLTCTMDELAARYRTLHTCTATSRSASCSAAPWTSWPPGTARSTHALRHHAQPATHLHHGRASRQVPHAPHMHCDITLSQLLTCTMDELAARYRTLHTCTATSRSASCSPAPWTSWPPGTARSTHALRHHAQPAAHLHHGRVGRQVPHAPHMHCDITLSHMLNSTMDELAARYRTLQTCTATSRSASCSPAPWTSWPPGTARSTHALRHHAQPAAHLHHGRIGRQVPHAPHMHCDITLSQLLTCTIDELAARYRTLHTCTATLSRTAPPHMHCDITLSQLLTCTMDELAARYRTLHTCTAISRSASCSPVPWTSWPPGTARSTHALRHHAQPAAHLHHGRVGRQVPHVFTHALRHYAQPAAHLHHGRVGRQVPHAPHMHCDITLSQLLTCTMDELAARYRTLLHMHFDITLSQLLTCTMDELAPRLRVPATTLSSMTLPQLTEYLRSYLAADNERSHIHVDPSVRAEKEKTVSIIPPPLTTTKDKPVLSLTSIAAEFKPQFEDNFAPPETTEAFVANFDDFEKKANSTYDRYAVFREIQAQELSAKSILDPIDSENKIESDGKEETTGIDDLLQTEKELDEKKEPTRSPLKTLDELTLDSFNMFRNSVSPKPSIDAKIEDIKTVMKNLQMNEKARGSVSPRDNGVTEAKQEDASDRYAALREITITEPPPDEFESIPPEIPKERKKSDERSDGFDNSDFFDCIDNSSLSFTHVEDAFRKSPVVKEKEEQKKIEVKKESPIETIPVREIQAPARLSTGSISDVVSGSSPDTKASGAAGEGVGAGAGVGAGGRAGRWAVLRGGSPASSDSRASEPHTRPRRRHHADPPHLAHHSHLPHSRSRMVQTSSSSRDVSPWDEEPPSVARLQRPTSRHRERDSRQNSSGSRECLDSGSGREKEKVRDKRERTRDRDISRDGRDSARDRRDSGSGRDRRDVSKDRDHREHRRDRRSRERDPETWDRERTYSRERDYRDSRSRERLSKDYREKERDRHRKNRHSYDEDEDYSDGCGSGHSSPRDRWPEQRWRRDERNYGSLGWRETRRRQEIRQNEDPNDRRYGSTLGWPGRRSTTNASRRDIDRESRDPVRDSTRDPARDSIRDTRRRNRREERPRRDYRFSNDFSPRDQHATPFDNDFQNTPTPSTKKRAPYSSLEAARFAFDPEDTTASPVSASSVRARDGDSPATRFRFDSDSMSPRSMFEDDFTTASTPRGRTASIAEEDEDIENFELRASWPYKRAFSCLATQQSAPATGGVRRMRWTINMNTNALRAYFRAKGGEIGGFAYRARMHRLFTELEPSITVTEQNLADRVRYILRSNIFDGAELERLRREAVPSSNENATTEGAVPQVAEQPAHVDAAVNTPVVADSNDDGTFTQELEIEQMRSTLEEAIMETRSTPLENRPRLPRIALSKRNRAVVRALNPMLVTYLEASRDETDSILFGAALAVCRIIGAKLSTAGRTTGQSSAIPAWRTRIEERIAKARALIGRLICFRMVKPKKQSRRRLGARYYKNYNDDMLDLAVGYVKNKKMSSREAEKHFGIPRRTLLNKVQELHQKKIGAPTRLTEEEEKNIVKVAVATGDFGCPLSKLDLRIIVYEYLKKNGREARFHGNLPGKQWISSFLERNASELTVRSCQNIKKARAEKCVEEFLDYFKNLEETMKDVPPSNILNLDETNLSDDPGSSKCIFRRGVKYPERVLNSTKGAISLMFSASADGTNLPPYVVYKSENIYSEWITGGPRGARYNRTKSGWFDSSTFEDYFKTIVLKWSEGLPGKKVVIRDNLSSHLNVDIIKLCEEHNISFVFIPANSTHLTQPLDVAFFAPLKKAWRKILLQYKMENPNQTSLNKNHFPKLLTSLINAIDFTRTNNIKSGFKATGICPLNPREVLKRLPEYAEELGNYTVDNALLNYLQKCRQPKAVSVKRNKKVSVEPGKSVSISDFGLLSCSNQEVTETQTSKKNNGVGAKKSKTTKKRLLLQIKIIQKIIIIIPYLTSFLDNTAIGQPINDKDETADIYNYLEEDILNDSNILLNLTCDFYKIDKLEVSDSKKGETVTKCILDEKTVIIDTNNFDEINEINDEPVHNENKVGTSCTLDKNGKIIAINDSDDIFNNTHKFTVESEYQEQENVSRCILNEKTGVLQYTIATRVKQVINNKPVLRDKIKLTSSKGMYTETVTGPKKTRTFKNDTKIASDNICPNIVNILPRRSTSDYGSTQQIIDLNEKREELNANNLNIKKVQKY</sequence>
<feature type="compositionally biased region" description="Basic and acidic residues" evidence="1">
    <location>
        <begin position="1559"/>
        <end position="1570"/>
    </location>
</feature>
<feature type="compositionally biased region" description="Low complexity" evidence="1">
    <location>
        <begin position="168"/>
        <end position="178"/>
    </location>
</feature>
<dbReference type="Proteomes" id="UP000691718">
    <property type="component" value="Unassembled WGS sequence"/>
</dbReference>
<evidence type="ECO:0000259" key="2">
    <source>
        <dbReference type="Pfam" id="PF03184"/>
    </source>
</evidence>
<dbReference type="Pfam" id="PF03184">
    <property type="entry name" value="DDE_1"/>
    <property type="match status" value="1"/>
</dbReference>
<proteinExistence type="predicted"/>
<dbReference type="OrthoDB" id="10069833at2759"/>
<comment type="caution">
    <text evidence="4">The sequence shown here is derived from an EMBL/GenBank/DDBJ whole genome shotgun (WGS) entry which is preliminary data.</text>
</comment>
<dbReference type="InterPro" id="IPR050863">
    <property type="entry name" value="CenT-Element_Derived"/>
</dbReference>
<feature type="region of interest" description="Disordered" evidence="1">
    <location>
        <begin position="1182"/>
        <end position="1211"/>
    </location>
</feature>
<feature type="compositionally biased region" description="Gly residues" evidence="1">
    <location>
        <begin position="1292"/>
        <end position="1308"/>
    </location>
</feature>
<feature type="compositionally biased region" description="Basic and acidic residues" evidence="1">
    <location>
        <begin position="1463"/>
        <end position="1502"/>
    </location>
</feature>
<feature type="compositionally biased region" description="Polar residues" evidence="1">
    <location>
        <begin position="1271"/>
        <end position="1286"/>
    </location>
</feature>